<name>F2NLP2_MARHT</name>
<dbReference type="HOGENOM" id="CLU_2410350_0_0_0"/>
<dbReference type="EMBL" id="CP002630">
    <property type="protein sequence ID" value="AEB10872.1"/>
    <property type="molecule type" value="Genomic_DNA"/>
</dbReference>
<proteinExistence type="predicted"/>
<evidence type="ECO:0000313" key="2">
    <source>
        <dbReference type="Proteomes" id="UP000007030"/>
    </source>
</evidence>
<dbReference type="OrthoDB" id="26263at2"/>
<organism evidence="1 2">
    <name type="scientific">Marinithermus hydrothermalis (strain DSM 14884 / JCM 11576 / T1)</name>
    <dbReference type="NCBI Taxonomy" id="869210"/>
    <lineage>
        <taxon>Bacteria</taxon>
        <taxon>Thermotogati</taxon>
        <taxon>Deinococcota</taxon>
        <taxon>Deinococci</taxon>
        <taxon>Thermales</taxon>
        <taxon>Thermaceae</taxon>
        <taxon>Marinithermus</taxon>
    </lineage>
</organism>
<sequence length="86" mass="9335">MKLHLARLARAQGEVTLPAAPAFRAVHLVQRAAVDEKRLYILLEGELVIDLPDGSYLHLKPGEAAQVPAPHVLVPIEEAVIAAWTV</sequence>
<evidence type="ECO:0000313" key="1">
    <source>
        <dbReference type="EMBL" id="AEB10872.1"/>
    </source>
</evidence>
<dbReference type="Proteomes" id="UP000007030">
    <property type="component" value="Chromosome"/>
</dbReference>
<reference evidence="1 2" key="1">
    <citation type="journal article" date="2012" name="Stand. Genomic Sci.">
        <title>Complete genome sequence of the aerobic, heterotroph Marinithermus hydrothermalis type strain (T1(T)) from a deep-sea hydrothermal vent chimney.</title>
        <authorList>
            <person name="Copeland A."/>
            <person name="Gu W."/>
            <person name="Yasawong M."/>
            <person name="Lapidus A."/>
            <person name="Lucas S."/>
            <person name="Deshpande S."/>
            <person name="Pagani I."/>
            <person name="Tapia R."/>
            <person name="Cheng J.F."/>
            <person name="Goodwin L.A."/>
            <person name="Pitluck S."/>
            <person name="Liolios K."/>
            <person name="Ivanova N."/>
            <person name="Mavromatis K."/>
            <person name="Mikhailova N."/>
            <person name="Pati A."/>
            <person name="Chen A."/>
            <person name="Palaniappan K."/>
            <person name="Land M."/>
            <person name="Pan C."/>
            <person name="Brambilla E.M."/>
            <person name="Rohde M."/>
            <person name="Tindall B.J."/>
            <person name="Sikorski J."/>
            <person name="Goker M."/>
            <person name="Detter J.C."/>
            <person name="Bristow J."/>
            <person name="Eisen J.A."/>
            <person name="Markowitz V."/>
            <person name="Hugenholtz P."/>
            <person name="Kyrpides N.C."/>
            <person name="Klenk H.P."/>
            <person name="Woyke T."/>
        </authorList>
    </citation>
    <scope>NUCLEOTIDE SEQUENCE [LARGE SCALE GENOMIC DNA]</scope>
    <source>
        <strain evidence="2">DSM 14884 / JCM 11576 / T1</strain>
    </source>
</reference>
<dbReference type="RefSeq" id="WP_013702927.1">
    <property type="nucleotide sequence ID" value="NC_015387.1"/>
</dbReference>
<dbReference type="AlphaFoldDB" id="F2NLP2"/>
<dbReference type="eggNOG" id="ENOG50333Y8">
    <property type="taxonomic scope" value="Bacteria"/>
</dbReference>
<evidence type="ECO:0008006" key="3">
    <source>
        <dbReference type="Google" id="ProtNLM"/>
    </source>
</evidence>
<gene>
    <name evidence="1" type="ordered locus">Marky_0109</name>
</gene>
<protein>
    <recommendedName>
        <fullName evidence="3">Cupin 2 conserved barrel domain protein</fullName>
    </recommendedName>
</protein>
<accession>F2NLP2</accession>
<dbReference type="STRING" id="869210.Marky_0109"/>
<keyword evidence="2" id="KW-1185">Reference proteome</keyword>
<dbReference type="KEGG" id="mhd:Marky_0109"/>